<dbReference type="Proteomes" id="UP000324800">
    <property type="component" value="Unassembled WGS sequence"/>
</dbReference>
<feature type="non-terminal residue" evidence="2">
    <location>
        <position position="1"/>
    </location>
</feature>
<feature type="compositionally biased region" description="Basic and acidic residues" evidence="1">
    <location>
        <begin position="258"/>
        <end position="326"/>
    </location>
</feature>
<accession>A0A5J4X6X9</accession>
<gene>
    <name evidence="2" type="ORF">EZS28_001847</name>
</gene>
<feature type="region of interest" description="Disordered" evidence="1">
    <location>
        <begin position="355"/>
        <end position="442"/>
    </location>
</feature>
<evidence type="ECO:0000313" key="2">
    <source>
        <dbReference type="EMBL" id="KAA6402632.1"/>
    </source>
</evidence>
<feature type="compositionally biased region" description="Polar residues" evidence="1">
    <location>
        <begin position="367"/>
        <end position="377"/>
    </location>
</feature>
<dbReference type="AlphaFoldDB" id="A0A5J4X6X9"/>
<sequence>GDGKARAAKVLPRYDFNPFEWSAGSSIISPHVTFFAANSTSRKHVVQLMEAANIGNLSDILISNNQNPTPLNVVQNEDYQKLSQDLEKSRQDIAKYRSDIARLREEQVKLKAELASIKQKVHDKEEKEKVEKEQRQKREDDQRKQKEKGSKIDEDKERERIKLKTLLEEKDKENEKLLINLQVSEKRIVELENQIQDLQKELKDMKDQLQLKQLEITTLRSDQALKIIIQDRLIKEKELKAQTNLIAKERIKEKEDKELRIRREGLPPNPREAEKDKEKERKKEKDKEIEIEKNMGREKEVGREKEKRKEEKNINKLPEKQFRRVSPDPNIWSSDHLKASLAQLQQELISNIKKSNSIFPESDAKPLQNQTGQINSNDQEKEKEQSSPIEKMEVKFYQNDPPTLLQPHSTSKPPSLENRRSMSASRRGSRSSSRERDSVPLFYPYNQTQQQFSQQNSQLAKEKQIEKKVSLSYPFNATLLRFNPGMADVYRYDGKENICEEENSIFKSDDEFNTQQR</sequence>
<reference evidence="2 3" key="1">
    <citation type="submission" date="2019-03" db="EMBL/GenBank/DDBJ databases">
        <title>Single cell metagenomics reveals metabolic interactions within the superorganism composed of flagellate Streblomastix strix and complex community of Bacteroidetes bacteria on its surface.</title>
        <authorList>
            <person name="Treitli S.C."/>
            <person name="Kolisko M."/>
            <person name="Husnik F."/>
            <person name="Keeling P."/>
            <person name="Hampl V."/>
        </authorList>
    </citation>
    <scope>NUCLEOTIDE SEQUENCE [LARGE SCALE GENOMIC DNA]</scope>
    <source>
        <strain evidence="2">ST1C</strain>
    </source>
</reference>
<name>A0A5J4X6X9_9EUKA</name>
<protein>
    <submittedName>
        <fullName evidence="2">Uncharacterized protein</fullName>
    </submittedName>
</protein>
<evidence type="ECO:0000256" key="1">
    <source>
        <dbReference type="SAM" id="MobiDB-lite"/>
    </source>
</evidence>
<feature type="region of interest" description="Disordered" evidence="1">
    <location>
        <begin position="121"/>
        <end position="153"/>
    </location>
</feature>
<organism evidence="2 3">
    <name type="scientific">Streblomastix strix</name>
    <dbReference type="NCBI Taxonomy" id="222440"/>
    <lineage>
        <taxon>Eukaryota</taxon>
        <taxon>Metamonada</taxon>
        <taxon>Preaxostyla</taxon>
        <taxon>Oxymonadida</taxon>
        <taxon>Streblomastigidae</taxon>
        <taxon>Streblomastix</taxon>
    </lineage>
</organism>
<proteinExistence type="predicted"/>
<evidence type="ECO:0000313" key="3">
    <source>
        <dbReference type="Proteomes" id="UP000324800"/>
    </source>
</evidence>
<comment type="caution">
    <text evidence="2">The sequence shown here is derived from an EMBL/GenBank/DDBJ whole genome shotgun (WGS) entry which is preliminary data.</text>
</comment>
<feature type="compositionally biased region" description="Basic and acidic residues" evidence="1">
    <location>
        <begin position="378"/>
        <end position="394"/>
    </location>
</feature>
<feature type="region of interest" description="Disordered" evidence="1">
    <location>
        <begin position="258"/>
        <end position="333"/>
    </location>
</feature>
<dbReference type="EMBL" id="SNRW01000208">
    <property type="protein sequence ID" value="KAA6402632.1"/>
    <property type="molecule type" value="Genomic_DNA"/>
</dbReference>